<feature type="domain" description="HTH araC/xylS-type" evidence="4">
    <location>
        <begin position="182"/>
        <end position="280"/>
    </location>
</feature>
<dbReference type="Gene3D" id="1.10.10.60">
    <property type="entry name" value="Homeodomain-like"/>
    <property type="match status" value="2"/>
</dbReference>
<evidence type="ECO:0000313" key="6">
    <source>
        <dbReference type="Proteomes" id="UP001597180"/>
    </source>
</evidence>
<keyword evidence="6" id="KW-1185">Reference proteome</keyword>
<dbReference type="SUPFAM" id="SSF46689">
    <property type="entry name" value="Homeodomain-like"/>
    <property type="match status" value="2"/>
</dbReference>
<evidence type="ECO:0000256" key="1">
    <source>
        <dbReference type="ARBA" id="ARBA00023015"/>
    </source>
</evidence>
<keyword evidence="1" id="KW-0805">Transcription regulation</keyword>
<dbReference type="InterPro" id="IPR037923">
    <property type="entry name" value="HTH-like"/>
</dbReference>
<dbReference type="SMART" id="SM00342">
    <property type="entry name" value="HTH_ARAC"/>
    <property type="match status" value="1"/>
</dbReference>
<dbReference type="PROSITE" id="PS01124">
    <property type="entry name" value="HTH_ARAC_FAMILY_2"/>
    <property type="match status" value="1"/>
</dbReference>
<dbReference type="Pfam" id="PF12833">
    <property type="entry name" value="HTH_18"/>
    <property type="match status" value="1"/>
</dbReference>
<reference evidence="6" key="1">
    <citation type="journal article" date="2019" name="Int. J. Syst. Evol. Microbiol.">
        <title>The Global Catalogue of Microorganisms (GCM) 10K type strain sequencing project: providing services to taxonomists for standard genome sequencing and annotation.</title>
        <authorList>
            <consortium name="The Broad Institute Genomics Platform"/>
            <consortium name="The Broad Institute Genome Sequencing Center for Infectious Disease"/>
            <person name="Wu L."/>
            <person name="Ma J."/>
        </authorList>
    </citation>
    <scope>NUCLEOTIDE SEQUENCE [LARGE SCALE GENOMIC DNA]</scope>
    <source>
        <strain evidence="6">CCUG 53270</strain>
    </source>
</reference>
<dbReference type="PRINTS" id="PR00032">
    <property type="entry name" value="HTHARAC"/>
</dbReference>
<evidence type="ECO:0000256" key="3">
    <source>
        <dbReference type="ARBA" id="ARBA00023163"/>
    </source>
</evidence>
<protein>
    <submittedName>
        <fullName evidence="5">AraC family transcriptional regulator</fullName>
    </submittedName>
</protein>
<gene>
    <name evidence="5" type="ORF">ACFQ4B_29575</name>
</gene>
<evidence type="ECO:0000256" key="2">
    <source>
        <dbReference type="ARBA" id="ARBA00023125"/>
    </source>
</evidence>
<dbReference type="Gene3D" id="2.60.120.10">
    <property type="entry name" value="Jelly Rolls"/>
    <property type="match status" value="1"/>
</dbReference>
<dbReference type="InterPro" id="IPR018060">
    <property type="entry name" value="HTH_AraC"/>
</dbReference>
<organism evidence="5 6">
    <name type="scientific">Paenibacillus vulneris</name>
    <dbReference type="NCBI Taxonomy" id="1133364"/>
    <lineage>
        <taxon>Bacteria</taxon>
        <taxon>Bacillati</taxon>
        <taxon>Bacillota</taxon>
        <taxon>Bacilli</taxon>
        <taxon>Bacillales</taxon>
        <taxon>Paenibacillaceae</taxon>
        <taxon>Paenibacillus</taxon>
    </lineage>
</organism>
<dbReference type="InterPro" id="IPR003313">
    <property type="entry name" value="AraC-bd"/>
</dbReference>
<dbReference type="InterPro" id="IPR020449">
    <property type="entry name" value="Tscrpt_reg_AraC-type_HTH"/>
</dbReference>
<dbReference type="InterPro" id="IPR018062">
    <property type="entry name" value="HTH_AraC-typ_CS"/>
</dbReference>
<dbReference type="PANTHER" id="PTHR43280">
    <property type="entry name" value="ARAC-FAMILY TRANSCRIPTIONAL REGULATOR"/>
    <property type="match status" value="1"/>
</dbReference>
<dbReference type="InterPro" id="IPR009057">
    <property type="entry name" value="Homeodomain-like_sf"/>
</dbReference>
<sequence length="297" mass="35154">MPDIFGPKYYIENDSFSIQYMYRKGFSTMSTPHFHPFFEIYYLLQGERTYFINGNIYTARRGDMILVNPYDVHRTTSSDVQEFERILINFSEQFIPANSVPSGPQFLPFVQGSRLIRFSMKEQPAIEHMIREMLSECENQADGYVDYVKSLLHQLLIKVYRHSTDGKQEPLQFAHPMHQKISEIATHLNDHFQENITLEQIAKQFYISTSYLSRVFKKITGFHFREYLQLIRVKEAQRLLRETHEKVLTIAEKTGFEHVAHFNTTFKKVTGMTPLRYRKQNKIADSDSIEQERDYSM</sequence>
<name>A0ABW3UU66_9BACL</name>
<keyword evidence="2" id="KW-0238">DNA-binding</keyword>
<dbReference type="Proteomes" id="UP001597180">
    <property type="component" value="Unassembled WGS sequence"/>
</dbReference>
<dbReference type="InterPro" id="IPR014710">
    <property type="entry name" value="RmlC-like_jellyroll"/>
</dbReference>
<dbReference type="PROSITE" id="PS00041">
    <property type="entry name" value="HTH_ARAC_FAMILY_1"/>
    <property type="match status" value="1"/>
</dbReference>
<dbReference type="EMBL" id="JBHTLU010000043">
    <property type="protein sequence ID" value="MFD1224263.1"/>
    <property type="molecule type" value="Genomic_DNA"/>
</dbReference>
<proteinExistence type="predicted"/>
<keyword evidence="3" id="KW-0804">Transcription</keyword>
<evidence type="ECO:0000313" key="5">
    <source>
        <dbReference type="EMBL" id="MFD1224263.1"/>
    </source>
</evidence>
<dbReference type="RefSeq" id="WP_377740620.1">
    <property type="nucleotide sequence ID" value="NZ_BAABJG010000023.1"/>
</dbReference>
<dbReference type="Pfam" id="PF02311">
    <property type="entry name" value="AraC_binding"/>
    <property type="match status" value="1"/>
</dbReference>
<dbReference type="PANTHER" id="PTHR43280:SF28">
    <property type="entry name" value="HTH-TYPE TRANSCRIPTIONAL ACTIVATOR RHAS"/>
    <property type="match status" value="1"/>
</dbReference>
<evidence type="ECO:0000259" key="4">
    <source>
        <dbReference type="PROSITE" id="PS01124"/>
    </source>
</evidence>
<accession>A0ABW3UU66</accession>
<dbReference type="SUPFAM" id="SSF51215">
    <property type="entry name" value="Regulatory protein AraC"/>
    <property type="match status" value="1"/>
</dbReference>
<comment type="caution">
    <text evidence="5">The sequence shown here is derived from an EMBL/GenBank/DDBJ whole genome shotgun (WGS) entry which is preliminary data.</text>
</comment>